<comment type="caution">
    <text evidence="4">The sequence shown here is derived from an EMBL/GenBank/DDBJ whole genome shotgun (WGS) entry which is preliminary data.</text>
</comment>
<dbReference type="GO" id="GO:0016491">
    <property type="term" value="F:oxidoreductase activity"/>
    <property type="evidence" value="ECO:0007669"/>
    <property type="project" value="InterPro"/>
</dbReference>
<feature type="domain" description="NADPH-dependent FMN reductase-like" evidence="3">
    <location>
        <begin position="1"/>
        <end position="145"/>
    </location>
</feature>
<dbReference type="Gene3D" id="3.40.50.360">
    <property type="match status" value="1"/>
</dbReference>
<evidence type="ECO:0000313" key="4">
    <source>
        <dbReference type="EMBL" id="KIX14345.1"/>
    </source>
</evidence>
<dbReference type="InParanoid" id="A0A0D2JXN8"/>
<dbReference type="PANTHER" id="PTHR43278:SF4">
    <property type="entry name" value="NAD(P)H-DEPENDENT FMN-CONTAINING OXIDOREDUCTASE YWQN-RELATED"/>
    <property type="match status" value="1"/>
</dbReference>
<protein>
    <recommendedName>
        <fullName evidence="3">NADPH-dependent FMN reductase-like domain-containing protein</fullName>
    </recommendedName>
</protein>
<dbReference type="InterPro" id="IPR005025">
    <property type="entry name" value="FMN_Rdtase-like_dom"/>
</dbReference>
<dbReference type="InterPro" id="IPR029039">
    <property type="entry name" value="Flavoprotein-like_sf"/>
</dbReference>
<keyword evidence="5" id="KW-1185">Reference proteome</keyword>
<dbReference type="InterPro" id="IPR051796">
    <property type="entry name" value="ISF_SsuE-like"/>
</dbReference>
<keyword evidence="2" id="KW-0288">FMN</keyword>
<keyword evidence="1" id="KW-0285">Flavoprotein</keyword>
<dbReference type="EMBL" id="AZAC01000011">
    <property type="protein sequence ID" value="KIX14345.1"/>
    <property type="molecule type" value="Genomic_DNA"/>
</dbReference>
<dbReference type="SUPFAM" id="SSF52218">
    <property type="entry name" value="Flavoproteins"/>
    <property type="match status" value="1"/>
</dbReference>
<sequence>MDLVILMASPRPKGYTSRAVDWLTDELILMGHQAEVINLAEFNILPCNGCSQCQDAQETPFCPLPDEVSLIWEKMIPADALIWAAPVYFWSLPARAKALLERSAALVTGFRDKGHHSLLAGKKLGLLATCGGPAENADQLISVFSLAGDYFQQEPLLRLVIEHTYQPDKPDFNDQVRTRYFARLLASKS</sequence>
<accession>A0A0D2JXN8</accession>
<evidence type="ECO:0000313" key="5">
    <source>
        <dbReference type="Proteomes" id="UP000032233"/>
    </source>
</evidence>
<dbReference type="Pfam" id="PF03358">
    <property type="entry name" value="FMN_red"/>
    <property type="match status" value="1"/>
</dbReference>
<reference evidence="4 5" key="1">
    <citation type="submission" date="2013-11" db="EMBL/GenBank/DDBJ databases">
        <title>Metagenomic analysis of a methanogenic consortium involved in long chain n-alkane degradation.</title>
        <authorList>
            <person name="Davidova I.A."/>
            <person name="Callaghan A.V."/>
            <person name="Wawrik B."/>
            <person name="Pruitt S."/>
            <person name="Marks C."/>
            <person name="Duncan K.E."/>
            <person name="Suflita J.M."/>
        </authorList>
    </citation>
    <scope>NUCLEOTIDE SEQUENCE [LARGE SCALE GENOMIC DNA]</scope>
    <source>
        <strain evidence="4 5">SPR</strain>
    </source>
</reference>
<dbReference type="AlphaFoldDB" id="A0A0D2JXN8"/>
<dbReference type="RefSeq" id="WP_044347989.1">
    <property type="nucleotide sequence ID" value="NZ_AZAC01000011.1"/>
</dbReference>
<dbReference type="PANTHER" id="PTHR43278">
    <property type="entry name" value="NAD(P)H-DEPENDENT FMN-CONTAINING OXIDOREDUCTASE YWQN-RELATED"/>
    <property type="match status" value="1"/>
</dbReference>
<evidence type="ECO:0000259" key="3">
    <source>
        <dbReference type="Pfam" id="PF03358"/>
    </source>
</evidence>
<proteinExistence type="predicted"/>
<organism evidence="4 5">
    <name type="scientific">Dethiosulfatarculus sandiegensis</name>
    <dbReference type="NCBI Taxonomy" id="1429043"/>
    <lineage>
        <taxon>Bacteria</taxon>
        <taxon>Pseudomonadati</taxon>
        <taxon>Thermodesulfobacteriota</taxon>
        <taxon>Desulfarculia</taxon>
        <taxon>Desulfarculales</taxon>
        <taxon>Desulfarculaceae</taxon>
        <taxon>Dethiosulfatarculus</taxon>
    </lineage>
</organism>
<name>A0A0D2JXN8_9BACT</name>
<dbReference type="Proteomes" id="UP000032233">
    <property type="component" value="Unassembled WGS sequence"/>
</dbReference>
<dbReference type="OrthoDB" id="6398207at2"/>
<dbReference type="STRING" id="1429043.X474_08795"/>
<evidence type="ECO:0000256" key="2">
    <source>
        <dbReference type="ARBA" id="ARBA00022643"/>
    </source>
</evidence>
<evidence type="ECO:0000256" key="1">
    <source>
        <dbReference type="ARBA" id="ARBA00022630"/>
    </source>
</evidence>
<gene>
    <name evidence="4" type="ORF">X474_08795</name>
</gene>